<gene>
    <name evidence="4" type="ORF">HETSPECPRED_004866</name>
</gene>
<dbReference type="SUPFAM" id="SSF51735">
    <property type="entry name" value="NAD(P)-binding Rossmann-fold domains"/>
    <property type="match status" value="1"/>
</dbReference>
<dbReference type="SMART" id="SM00829">
    <property type="entry name" value="PKS_ER"/>
    <property type="match status" value="1"/>
</dbReference>
<proteinExistence type="inferred from homology"/>
<dbReference type="OrthoDB" id="48317at2759"/>
<accession>A0A8H3EDF6</accession>
<dbReference type="Pfam" id="PF08240">
    <property type="entry name" value="ADH_N"/>
    <property type="match status" value="1"/>
</dbReference>
<evidence type="ECO:0000256" key="2">
    <source>
        <dbReference type="ARBA" id="ARBA00023002"/>
    </source>
</evidence>
<dbReference type="InterPro" id="IPR013154">
    <property type="entry name" value="ADH-like_N"/>
</dbReference>
<comment type="caution">
    <text evidence="4">The sequence shown here is derived from an EMBL/GenBank/DDBJ whole genome shotgun (WGS) entry which is preliminary data.</text>
</comment>
<feature type="domain" description="Enoyl reductase (ER)" evidence="3">
    <location>
        <begin position="10"/>
        <end position="336"/>
    </location>
</feature>
<protein>
    <recommendedName>
        <fullName evidence="3">Enoyl reductase (ER) domain-containing protein</fullName>
    </recommendedName>
</protein>
<dbReference type="GO" id="GO:0016651">
    <property type="term" value="F:oxidoreductase activity, acting on NAD(P)H"/>
    <property type="evidence" value="ECO:0007669"/>
    <property type="project" value="InterPro"/>
</dbReference>
<evidence type="ECO:0000256" key="1">
    <source>
        <dbReference type="ARBA" id="ARBA00008072"/>
    </source>
</evidence>
<dbReference type="CDD" id="cd08249">
    <property type="entry name" value="enoyl_reductase_like"/>
    <property type="match status" value="1"/>
</dbReference>
<keyword evidence="5" id="KW-1185">Reference proteome</keyword>
<dbReference type="SUPFAM" id="SSF50129">
    <property type="entry name" value="GroES-like"/>
    <property type="match status" value="1"/>
</dbReference>
<dbReference type="PANTHER" id="PTHR45348">
    <property type="entry name" value="HYPOTHETICAL OXIDOREDUCTASE (EUROFUNG)"/>
    <property type="match status" value="1"/>
</dbReference>
<dbReference type="InterPro" id="IPR020843">
    <property type="entry name" value="ER"/>
</dbReference>
<dbReference type="Gene3D" id="3.90.180.10">
    <property type="entry name" value="Medium-chain alcohol dehydrogenases, catalytic domain"/>
    <property type="match status" value="1"/>
</dbReference>
<dbReference type="Proteomes" id="UP000664521">
    <property type="component" value="Unassembled WGS sequence"/>
</dbReference>
<organism evidence="4 5">
    <name type="scientific">Heterodermia speciosa</name>
    <dbReference type="NCBI Taxonomy" id="116794"/>
    <lineage>
        <taxon>Eukaryota</taxon>
        <taxon>Fungi</taxon>
        <taxon>Dikarya</taxon>
        <taxon>Ascomycota</taxon>
        <taxon>Pezizomycotina</taxon>
        <taxon>Lecanoromycetes</taxon>
        <taxon>OSLEUM clade</taxon>
        <taxon>Lecanoromycetidae</taxon>
        <taxon>Caliciales</taxon>
        <taxon>Physciaceae</taxon>
        <taxon>Heterodermia</taxon>
    </lineage>
</organism>
<dbReference type="InterPro" id="IPR011032">
    <property type="entry name" value="GroES-like_sf"/>
</dbReference>
<reference evidence="4" key="1">
    <citation type="submission" date="2021-03" db="EMBL/GenBank/DDBJ databases">
        <authorList>
            <person name="Tagirdzhanova G."/>
        </authorList>
    </citation>
    <scope>NUCLEOTIDE SEQUENCE</scope>
</reference>
<sequence length="339" mass="36011">MANSAAIIKQAKERIIVEKRDVPGPQASEILVKNRAVAVNPVDWKVQSSGHFITKYPIVLGSDICGTVEAVGSDVKHFKEGDRVTGFAAVLASSNIDEGAFQQYTILRENCAARIPENLSFVEGATLPMAVATAGVGMWEKLGIAKPTESKQSGGFLVWGAASSVGSAVLQMAASLGFTVFAICSSHNHEEARKLGAAEVFDYNAGDVARHVISRAESAKTPIRYAFDAVSVPSSIPQAAAILEGFGGGKLCRTLPSPEDPRLPKSVEVVTTSAYDVAASSHDFGRWLFNDWLEGVLQDKSYKISPAIEIVEGGIESVQKAFDVHKQGVSGKKLVLPLA</sequence>
<dbReference type="PANTHER" id="PTHR45348:SF2">
    <property type="entry name" value="ZINC-TYPE ALCOHOL DEHYDROGENASE-LIKE PROTEIN C2E1P3.01"/>
    <property type="match status" value="1"/>
</dbReference>
<keyword evidence="2" id="KW-0560">Oxidoreductase</keyword>
<dbReference type="Pfam" id="PF00107">
    <property type="entry name" value="ADH_zinc_N"/>
    <property type="match status" value="1"/>
</dbReference>
<evidence type="ECO:0000313" key="5">
    <source>
        <dbReference type="Proteomes" id="UP000664521"/>
    </source>
</evidence>
<evidence type="ECO:0000259" key="3">
    <source>
        <dbReference type="SMART" id="SM00829"/>
    </source>
</evidence>
<dbReference type="InterPro" id="IPR013149">
    <property type="entry name" value="ADH-like_C"/>
</dbReference>
<dbReference type="AlphaFoldDB" id="A0A8H3EDF6"/>
<name>A0A8H3EDF6_9LECA</name>
<dbReference type="Gene3D" id="3.40.50.720">
    <property type="entry name" value="NAD(P)-binding Rossmann-like Domain"/>
    <property type="match status" value="1"/>
</dbReference>
<comment type="similarity">
    <text evidence="1">Belongs to the zinc-containing alcohol dehydrogenase family.</text>
</comment>
<dbReference type="InterPro" id="IPR036291">
    <property type="entry name" value="NAD(P)-bd_dom_sf"/>
</dbReference>
<dbReference type="InterPro" id="IPR047122">
    <property type="entry name" value="Trans-enoyl_RdTase-like"/>
</dbReference>
<dbReference type="EMBL" id="CAJPDS010000003">
    <property type="protein sequence ID" value="CAF9905081.1"/>
    <property type="molecule type" value="Genomic_DNA"/>
</dbReference>
<evidence type="ECO:0000313" key="4">
    <source>
        <dbReference type="EMBL" id="CAF9905081.1"/>
    </source>
</evidence>